<dbReference type="Proteomes" id="UP000223968">
    <property type="component" value="Unassembled WGS sequence"/>
</dbReference>
<dbReference type="EMBL" id="PDNB01000002">
    <property type="protein sequence ID" value="PGH18771.1"/>
    <property type="molecule type" value="Genomic_DNA"/>
</dbReference>
<sequence length="299" mass="32329">MTFHDIDIGHNSKQPSSPALEVTDYFGPQALTGEKREVNVTNAIEANPKVGGMHGTLEGFGASKTSRATYAARWKFSGERFASAASGAKEGSSLGSQYRELVWHLEENELEKQAVHSSISAKLRKLRHRFLKRLQCPPPEKMAHTRARIEPGIGGTQMTGKDFPHAVRNINGITTKMNLHPVVDGEVPNDTNLLKLEDIPQRAAMAGQLSGGQYQTTVIVSQTNTDGHHSPKPATAPPPYSAPAKAPSSPASTLQAKRLTDTLTASTQLSQVLVIVLGSLIASLTRVHDTFNQSRKVID</sequence>
<comment type="caution">
    <text evidence="2">The sequence shown here is derived from an EMBL/GenBank/DDBJ whole genome shotgun (WGS) entry which is preliminary data.</text>
</comment>
<evidence type="ECO:0000313" key="3">
    <source>
        <dbReference type="Proteomes" id="UP000223968"/>
    </source>
</evidence>
<dbReference type="OrthoDB" id="3922785at2759"/>
<accession>A0A2B7YCI2</accession>
<evidence type="ECO:0000313" key="2">
    <source>
        <dbReference type="EMBL" id="PGH18771.1"/>
    </source>
</evidence>
<feature type="region of interest" description="Disordered" evidence="1">
    <location>
        <begin position="1"/>
        <end position="20"/>
    </location>
</feature>
<dbReference type="STRING" id="1447875.A0A2B7YCI2"/>
<evidence type="ECO:0000256" key="1">
    <source>
        <dbReference type="SAM" id="MobiDB-lite"/>
    </source>
</evidence>
<feature type="compositionally biased region" description="Basic and acidic residues" evidence="1">
    <location>
        <begin position="1"/>
        <end position="10"/>
    </location>
</feature>
<dbReference type="AlphaFoldDB" id="A0A2B7YCI2"/>
<gene>
    <name evidence="2" type="ORF">AJ79_00184</name>
</gene>
<protein>
    <submittedName>
        <fullName evidence="2">Uncharacterized protein</fullName>
    </submittedName>
</protein>
<keyword evidence="3" id="KW-1185">Reference proteome</keyword>
<name>A0A2B7YCI2_9EURO</name>
<organism evidence="2 3">
    <name type="scientific">Helicocarpus griseus UAMH5409</name>
    <dbReference type="NCBI Taxonomy" id="1447875"/>
    <lineage>
        <taxon>Eukaryota</taxon>
        <taxon>Fungi</taxon>
        <taxon>Dikarya</taxon>
        <taxon>Ascomycota</taxon>
        <taxon>Pezizomycotina</taxon>
        <taxon>Eurotiomycetes</taxon>
        <taxon>Eurotiomycetidae</taxon>
        <taxon>Onygenales</taxon>
        <taxon>Ajellomycetaceae</taxon>
        <taxon>Helicocarpus</taxon>
    </lineage>
</organism>
<feature type="region of interest" description="Disordered" evidence="1">
    <location>
        <begin position="223"/>
        <end position="255"/>
    </location>
</feature>
<proteinExistence type="predicted"/>
<reference evidence="2 3" key="1">
    <citation type="submission" date="2017-10" db="EMBL/GenBank/DDBJ databases">
        <title>Comparative genomics in systemic dimorphic fungi from Ajellomycetaceae.</title>
        <authorList>
            <person name="Munoz J.F."/>
            <person name="Mcewen J.G."/>
            <person name="Clay O.K."/>
            <person name="Cuomo C.A."/>
        </authorList>
    </citation>
    <scope>NUCLEOTIDE SEQUENCE [LARGE SCALE GENOMIC DNA]</scope>
    <source>
        <strain evidence="2 3">UAMH5409</strain>
    </source>
</reference>
<feature type="compositionally biased region" description="Low complexity" evidence="1">
    <location>
        <begin position="242"/>
        <end position="253"/>
    </location>
</feature>